<dbReference type="Proteomes" id="UP000664209">
    <property type="component" value="Unassembled WGS sequence"/>
</dbReference>
<evidence type="ECO:0000256" key="3">
    <source>
        <dbReference type="ARBA" id="ARBA00022692"/>
    </source>
</evidence>
<protein>
    <submittedName>
        <fullName evidence="8">YitT family protein</fullName>
    </submittedName>
</protein>
<evidence type="ECO:0000256" key="1">
    <source>
        <dbReference type="ARBA" id="ARBA00004651"/>
    </source>
</evidence>
<accession>A0A939LRX3</accession>
<evidence type="ECO:0000256" key="2">
    <source>
        <dbReference type="ARBA" id="ARBA00022475"/>
    </source>
</evidence>
<name>A0A939LRX3_9CELL</name>
<evidence type="ECO:0000313" key="8">
    <source>
        <dbReference type="EMBL" id="MBO1753426.1"/>
    </source>
</evidence>
<organism evidence="8 9">
    <name type="scientific">Actinotalea soli</name>
    <dbReference type="NCBI Taxonomy" id="2819234"/>
    <lineage>
        <taxon>Bacteria</taxon>
        <taxon>Bacillati</taxon>
        <taxon>Actinomycetota</taxon>
        <taxon>Actinomycetes</taxon>
        <taxon>Micrococcales</taxon>
        <taxon>Cellulomonadaceae</taxon>
        <taxon>Actinotalea</taxon>
    </lineage>
</organism>
<evidence type="ECO:0000256" key="5">
    <source>
        <dbReference type="ARBA" id="ARBA00023136"/>
    </source>
</evidence>
<dbReference type="Pfam" id="PF02588">
    <property type="entry name" value="YitT_membrane"/>
    <property type="match status" value="1"/>
</dbReference>
<dbReference type="RefSeq" id="WP_208057116.1">
    <property type="nucleotide sequence ID" value="NZ_JAGEMK010000013.1"/>
</dbReference>
<keyword evidence="3 7" id="KW-0812">Transmembrane</keyword>
<feature type="transmembrane region" description="Helical" evidence="7">
    <location>
        <begin position="195"/>
        <end position="215"/>
    </location>
</feature>
<dbReference type="PANTHER" id="PTHR33545:SF5">
    <property type="entry name" value="UPF0750 MEMBRANE PROTEIN YITT"/>
    <property type="match status" value="1"/>
</dbReference>
<keyword evidence="5 7" id="KW-0472">Membrane</keyword>
<proteinExistence type="predicted"/>
<feature type="transmembrane region" description="Helical" evidence="7">
    <location>
        <begin position="94"/>
        <end position="117"/>
    </location>
</feature>
<dbReference type="EMBL" id="JAGEMK010000013">
    <property type="protein sequence ID" value="MBO1753426.1"/>
    <property type="molecule type" value="Genomic_DNA"/>
</dbReference>
<evidence type="ECO:0000256" key="7">
    <source>
        <dbReference type="SAM" id="Phobius"/>
    </source>
</evidence>
<dbReference type="InterPro" id="IPR003740">
    <property type="entry name" value="YitT"/>
</dbReference>
<keyword evidence="2" id="KW-1003">Cell membrane</keyword>
<comment type="caution">
    <text evidence="8">The sequence shown here is derived from an EMBL/GenBank/DDBJ whole genome shotgun (WGS) entry which is preliminary data.</text>
</comment>
<feature type="transmembrane region" description="Helical" evidence="7">
    <location>
        <begin position="221"/>
        <end position="239"/>
    </location>
</feature>
<feature type="transmembrane region" description="Helical" evidence="7">
    <location>
        <begin position="62"/>
        <end position="82"/>
    </location>
</feature>
<sequence length="249" mass="25022">MSRTSPSAPRPPSVPEEGPGADERPVPGASRVPGASPSTGAEGAPAGPSGLSPLPHSWVEDVVATLLGTYLAALGVALLDAGGAVTGGTAGLSLLLGYAAGLPFWLLFLLVNLPFLALGTWKRGWAFGARTLVAIGLVGGGSELHGQMLDLASVPPLYGALTGSLLAGVGMLILFRHNASMGGFNTLALVVQDVWGIRAGYVQLGCDVVIILAALTVAPPGIVAASALGAALLNLVLIMNHRPGRYLGT</sequence>
<keyword evidence="9" id="KW-1185">Reference proteome</keyword>
<feature type="transmembrane region" description="Helical" evidence="7">
    <location>
        <begin position="157"/>
        <end position="175"/>
    </location>
</feature>
<dbReference type="PANTHER" id="PTHR33545">
    <property type="entry name" value="UPF0750 MEMBRANE PROTEIN YITT-RELATED"/>
    <property type="match status" value="1"/>
</dbReference>
<evidence type="ECO:0000313" key="9">
    <source>
        <dbReference type="Proteomes" id="UP000664209"/>
    </source>
</evidence>
<gene>
    <name evidence="8" type="ORF">J4G33_16590</name>
</gene>
<comment type="subcellular location">
    <subcellularLocation>
        <location evidence="1">Cell membrane</location>
        <topology evidence="1">Multi-pass membrane protein</topology>
    </subcellularLocation>
</comment>
<reference evidence="8" key="1">
    <citation type="submission" date="2021-03" db="EMBL/GenBank/DDBJ databases">
        <title>Actinotalea soli sp. nov., isolated from soil.</title>
        <authorList>
            <person name="Ping W."/>
            <person name="Zhang J."/>
        </authorList>
    </citation>
    <scope>NUCLEOTIDE SEQUENCE</scope>
    <source>
        <strain evidence="8">BY-33</strain>
    </source>
</reference>
<evidence type="ECO:0000256" key="6">
    <source>
        <dbReference type="SAM" id="MobiDB-lite"/>
    </source>
</evidence>
<feature type="region of interest" description="Disordered" evidence="6">
    <location>
        <begin position="1"/>
        <end position="49"/>
    </location>
</feature>
<dbReference type="AlphaFoldDB" id="A0A939LRX3"/>
<keyword evidence="4 7" id="KW-1133">Transmembrane helix</keyword>
<dbReference type="GO" id="GO:0005886">
    <property type="term" value="C:plasma membrane"/>
    <property type="evidence" value="ECO:0007669"/>
    <property type="project" value="UniProtKB-SubCell"/>
</dbReference>
<evidence type="ECO:0000256" key="4">
    <source>
        <dbReference type="ARBA" id="ARBA00022989"/>
    </source>
</evidence>
<dbReference type="InterPro" id="IPR051461">
    <property type="entry name" value="UPF0750_membrane"/>
</dbReference>